<name>A0A9P5NK82_GYMJU</name>
<dbReference type="SUPFAM" id="SSF57667">
    <property type="entry name" value="beta-beta-alpha zinc fingers"/>
    <property type="match status" value="1"/>
</dbReference>
<comment type="caution">
    <text evidence="4">The sequence shown here is derived from an EMBL/GenBank/DDBJ whole genome shotgun (WGS) entry which is preliminary data.</text>
</comment>
<feature type="region of interest" description="Disordered" evidence="2">
    <location>
        <begin position="57"/>
        <end position="88"/>
    </location>
</feature>
<evidence type="ECO:0000313" key="5">
    <source>
        <dbReference type="Proteomes" id="UP000724874"/>
    </source>
</evidence>
<dbReference type="InterPro" id="IPR036236">
    <property type="entry name" value="Znf_C2H2_sf"/>
</dbReference>
<evidence type="ECO:0000256" key="2">
    <source>
        <dbReference type="SAM" id="MobiDB-lite"/>
    </source>
</evidence>
<reference evidence="4" key="1">
    <citation type="submission" date="2020-11" db="EMBL/GenBank/DDBJ databases">
        <authorList>
            <consortium name="DOE Joint Genome Institute"/>
            <person name="Ahrendt S."/>
            <person name="Riley R."/>
            <person name="Andreopoulos W."/>
            <person name="LaButti K."/>
            <person name="Pangilinan J."/>
            <person name="Ruiz-duenas F.J."/>
            <person name="Barrasa J.M."/>
            <person name="Sanchez-Garcia M."/>
            <person name="Camarero S."/>
            <person name="Miyauchi S."/>
            <person name="Serrano A."/>
            <person name="Linde D."/>
            <person name="Babiker R."/>
            <person name="Drula E."/>
            <person name="Ayuso-Fernandez I."/>
            <person name="Pacheco R."/>
            <person name="Padilla G."/>
            <person name="Ferreira P."/>
            <person name="Barriuso J."/>
            <person name="Kellner H."/>
            <person name="Castanera R."/>
            <person name="Alfaro M."/>
            <person name="Ramirez L."/>
            <person name="Pisabarro A.G."/>
            <person name="Kuo A."/>
            <person name="Tritt A."/>
            <person name="Lipzen A."/>
            <person name="He G."/>
            <person name="Yan M."/>
            <person name="Ng V."/>
            <person name="Cullen D."/>
            <person name="Martin F."/>
            <person name="Rosso M.-N."/>
            <person name="Henrissat B."/>
            <person name="Hibbett D."/>
            <person name="Martinez A.T."/>
            <person name="Grigoriev I.V."/>
        </authorList>
    </citation>
    <scope>NUCLEOTIDE SEQUENCE</scope>
    <source>
        <strain evidence="4">AH 44721</strain>
    </source>
</reference>
<dbReference type="Gene3D" id="3.30.160.60">
    <property type="entry name" value="Classic Zinc Finger"/>
    <property type="match status" value="1"/>
</dbReference>
<organism evidence="4 5">
    <name type="scientific">Gymnopilus junonius</name>
    <name type="common">Spectacular rustgill mushroom</name>
    <name type="synonym">Gymnopilus spectabilis subsp. junonius</name>
    <dbReference type="NCBI Taxonomy" id="109634"/>
    <lineage>
        <taxon>Eukaryota</taxon>
        <taxon>Fungi</taxon>
        <taxon>Dikarya</taxon>
        <taxon>Basidiomycota</taxon>
        <taxon>Agaricomycotina</taxon>
        <taxon>Agaricomycetes</taxon>
        <taxon>Agaricomycetidae</taxon>
        <taxon>Agaricales</taxon>
        <taxon>Agaricineae</taxon>
        <taxon>Hymenogastraceae</taxon>
        <taxon>Gymnopilus</taxon>
    </lineage>
</organism>
<keyword evidence="1" id="KW-0863">Zinc-finger</keyword>
<dbReference type="GO" id="GO:0008270">
    <property type="term" value="F:zinc ion binding"/>
    <property type="evidence" value="ECO:0007669"/>
    <property type="project" value="UniProtKB-KW"/>
</dbReference>
<evidence type="ECO:0000256" key="1">
    <source>
        <dbReference type="PROSITE-ProRule" id="PRU00042"/>
    </source>
</evidence>
<dbReference type="PROSITE" id="PS50157">
    <property type="entry name" value="ZINC_FINGER_C2H2_2"/>
    <property type="match status" value="1"/>
</dbReference>
<evidence type="ECO:0000313" key="4">
    <source>
        <dbReference type="EMBL" id="KAF8888443.1"/>
    </source>
</evidence>
<dbReference type="EMBL" id="JADNYJ010000084">
    <property type="protein sequence ID" value="KAF8888443.1"/>
    <property type="molecule type" value="Genomic_DNA"/>
</dbReference>
<feature type="compositionally biased region" description="Polar residues" evidence="2">
    <location>
        <begin position="59"/>
        <end position="77"/>
    </location>
</feature>
<proteinExistence type="predicted"/>
<dbReference type="OrthoDB" id="654211at2759"/>
<dbReference type="InterPro" id="IPR013087">
    <property type="entry name" value="Znf_C2H2_type"/>
</dbReference>
<dbReference type="Proteomes" id="UP000724874">
    <property type="component" value="Unassembled WGS sequence"/>
</dbReference>
<dbReference type="AlphaFoldDB" id="A0A9P5NK82"/>
<dbReference type="SMART" id="SM00355">
    <property type="entry name" value="ZnF_C2H2"/>
    <property type="match status" value="2"/>
</dbReference>
<gene>
    <name evidence="4" type="ORF">CPB84DRAFT_1465227</name>
</gene>
<sequence length="143" mass="15974">MVCTFGECKYSTMVKVDFQIHCRRHTNDRVYKCEDCGFSTVDPSSYTKHRQKKHGYIPYSQSGRQNSGQAASKNASTGRRGRPPGAGTIHQVDVIVKIAPRLLHSVHHLPRTLLNATIPRSTIPSPLLPHTTILSPRTNVFLP</sequence>
<accession>A0A9P5NK82</accession>
<keyword evidence="1" id="KW-0862">Zinc</keyword>
<protein>
    <recommendedName>
        <fullName evidence="3">C2H2-type domain-containing protein</fullName>
    </recommendedName>
</protein>
<evidence type="ECO:0000259" key="3">
    <source>
        <dbReference type="PROSITE" id="PS50157"/>
    </source>
</evidence>
<feature type="domain" description="C2H2-type" evidence="3">
    <location>
        <begin position="31"/>
        <end position="54"/>
    </location>
</feature>
<keyword evidence="5" id="KW-1185">Reference proteome</keyword>
<keyword evidence="1" id="KW-0479">Metal-binding</keyword>